<reference evidence="1" key="1">
    <citation type="journal article" date="2020" name="Stud. Mycol.">
        <title>101 Dothideomycetes genomes: a test case for predicting lifestyles and emergence of pathogens.</title>
        <authorList>
            <person name="Haridas S."/>
            <person name="Albert R."/>
            <person name="Binder M."/>
            <person name="Bloem J."/>
            <person name="Labutti K."/>
            <person name="Salamov A."/>
            <person name="Andreopoulos B."/>
            <person name="Baker S."/>
            <person name="Barry K."/>
            <person name="Bills G."/>
            <person name="Bluhm B."/>
            <person name="Cannon C."/>
            <person name="Castanera R."/>
            <person name="Culley D."/>
            <person name="Daum C."/>
            <person name="Ezra D."/>
            <person name="Gonzalez J."/>
            <person name="Henrissat B."/>
            <person name="Kuo A."/>
            <person name="Liang C."/>
            <person name="Lipzen A."/>
            <person name="Lutzoni F."/>
            <person name="Magnuson J."/>
            <person name="Mondo S."/>
            <person name="Nolan M."/>
            <person name="Ohm R."/>
            <person name="Pangilinan J."/>
            <person name="Park H.-J."/>
            <person name="Ramirez L."/>
            <person name="Alfaro M."/>
            <person name="Sun H."/>
            <person name="Tritt A."/>
            <person name="Yoshinaga Y."/>
            <person name="Zwiers L.-H."/>
            <person name="Turgeon B."/>
            <person name="Goodwin S."/>
            <person name="Spatafora J."/>
            <person name="Crous P."/>
            <person name="Grigoriev I."/>
        </authorList>
    </citation>
    <scope>NUCLEOTIDE SEQUENCE</scope>
    <source>
        <strain evidence="1">CBS 525.71</strain>
    </source>
</reference>
<comment type="caution">
    <text evidence="1">The sequence shown here is derived from an EMBL/GenBank/DDBJ whole genome shotgun (WGS) entry which is preliminary data.</text>
</comment>
<dbReference type="EMBL" id="MU006701">
    <property type="protein sequence ID" value="KAF2633992.1"/>
    <property type="molecule type" value="Genomic_DNA"/>
</dbReference>
<sequence length="460" mass="50416">MNALQRRGATSPLSRGTIINIISWALLALVISTLIARFAVKLARRTNRRLLAQDDIFLIMAAVFSFGQAVAVSIQWKDATGQQVSDKSSNDETVFQKSAYVSSILFIANLGCAKISISLVMQKLFTGRLFEYTSYTLALFTTGWTLSGIIVTAFQCRLPKPWDVLKTNECIDIAAFGNYLASTNIATEVLLVLVPLAVWTQGSPVGNRLYVSTVFWSRLSIIAAVSAQLYFFNASVTSSSIIDSWTTTLCMQIAQTLSVVSACLPGLHPLVSKDMSDTASTHSAQNENGSRCNGKKFGSLASHTSQPSVDSQTPFEPVVSPYCRPLATHGLVQSSLSCDSYNFPRIPSNVALPLSTPEPPKNIFNRLIRSSSSLDLDPLGTPRHVNDLGCLPAPDWDDDEGVESGRASLERRPTSEYVFNRSKVISMPEERNMFDIGREWNGFMPPLPTPQMLKNPPRAF</sequence>
<protein>
    <submittedName>
        <fullName evidence="1">Uncharacterized protein</fullName>
    </submittedName>
</protein>
<evidence type="ECO:0000313" key="2">
    <source>
        <dbReference type="Proteomes" id="UP000799754"/>
    </source>
</evidence>
<name>A0ACB6SIY0_9PLEO</name>
<keyword evidence="2" id="KW-1185">Reference proteome</keyword>
<organism evidence="1 2">
    <name type="scientific">Macroventuria anomochaeta</name>
    <dbReference type="NCBI Taxonomy" id="301207"/>
    <lineage>
        <taxon>Eukaryota</taxon>
        <taxon>Fungi</taxon>
        <taxon>Dikarya</taxon>
        <taxon>Ascomycota</taxon>
        <taxon>Pezizomycotina</taxon>
        <taxon>Dothideomycetes</taxon>
        <taxon>Pleosporomycetidae</taxon>
        <taxon>Pleosporales</taxon>
        <taxon>Pleosporineae</taxon>
        <taxon>Didymellaceae</taxon>
        <taxon>Macroventuria</taxon>
    </lineage>
</organism>
<gene>
    <name evidence="1" type="ORF">BU25DRAFT_486968</name>
</gene>
<evidence type="ECO:0000313" key="1">
    <source>
        <dbReference type="EMBL" id="KAF2633992.1"/>
    </source>
</evidence>
<dbReference type="Proteomes" id="UP000799754">
    <property type="component" value="Unassembled WGS sequence"/>
</dbReference>
<accession>A0ACB6SIY0</accession>
<proteinExistence type="predicted"/>